<keyword evidence="2" id="KW-1185">Reference proteome</keyword>
<dbReference type="Proteomes" id="UP000287033">
    <property type="component" value="Unassembled WGS sequence"/>
</dbReference>
<evidence type="ECO:0000313" key="1">
    <source>
        <dbReference type="EMBL" id="GCC49485.1"/>
    </source>
</evidence>
<dbReference type="AlphaFoldDB" id="A0A401U3M4"/>
<name>A0A401U3M4_CHIPU</name>
<evidence type="ECO:0000313" key="2">
    <source>
        <dbReference type="Proteomes" id="UP000287033"/>
    </source>
</evidence>
<accession>A0A401U3M4</accession>
<reference evidence="1 2" key="1">
    <citation type="journal article" date="2018" name="Nat. Ecol. Evol.">
        <title>Shark genomes provide insights into elasmobranch evolution and the origin of vertebrates.</title>
        <authorList>
            <person name="Hara Y"/>
            <person name="Yamaguchi K"/>
            <person name="Onimaru K"/>
            <person name="Kadota M"/>
            <person name="Koyanagi M"/>
            <person name="Keeley SD"/>
            <person name="Tatsumi K"/>
            <person name="Tanaka K"/>
            <person name="Motone F"/>
            <person name="Kageyama Y"/>
            <person name="Nozu R"/>
            <person name="Adachi N"/>
            <person name="Nishimura O"/>
            <person name="Nakagawa R"/>
            <person name="Tanegashima C"/>
            <person name="Kiyatake I"/>
            <person name="Matsumoto R"/>
            <person name="Murakumo K"/>
            <person name="Nishida K"/>
            <person name="Terakita A"/>
            <person name="Kuratani S"/>
            <person name="Sato K"/>
            <person name="Hyodo S Kuraku.S."/>
        </authorList>
    </citation>
    <scope>NUCLEOTIDE SEQUENCE [LARGE SCALE GENOMIC DNA]</scope>
</reference>
<dbReference type="EMBL" id="BEZZ01275132">
    <property type="protein sequence ID" value="GCC49485.1"/>
    <property type="molecule type" value="Genomic_DNA"/>
</dbReference>
<comment type="caution">
    <text evidence="1">The sequence shown here is derived from an EMBL/GenBank/DDBJ whole genome shotgun (WGS) entry which is preliminary data.</text>
</comment>
<feature type="non-terminal residue" evidence="1">
    <location>
        <position position="1"/>
    </location>
</feature>
<gene>
    <name evidence="1" type="ORF">chiPu_0033893</name>
</gene>
<organism evidence="1 2">
    <name type="scientific">Chiloscyllium punctatum</name>
    <name type="common">Brownbanded bambooshark</name>
    <name type="synonym">Hemiscyllium punctatum</name>
    <dbReference type="NCBI Taxonomy" id="137246"/>
    <lineage>
        <taxon>Eukaryota</taxon>
        <taxon>Metazoa</taxon>
        <taxon>Chordata</taxon>
        <taxon>Craniata</taxon>
        <taxon>Vertebrata</taxon>
        <taxon>Chondrichthyes</taxon>
        <taxon>Elasmobranchii</taxon>
        <taxon>Galeomorphii</taxon>
        <taxon>Galeoidea</taxon>
        <taxon>Orectolobiformes</taxon>
        <taxon>Hemiscylliidae</taxon>
        <taxon>Chiloscyllium</taxon>
    </lineage>
</organism>
<proteinExistence type="predicted"/>
<sequence>LTPPDPPPDPLPVTGRAVVLTAAASSLCVRCAEAFHNKRPDSLTEPALGSSRSV</sequence>
<protein>
    <submittedName>
        <fullName evidence="1">Uncharacterized protein</fullName>
    </submittedName>
</protein>